<dbReference type="AlphaFoldDB" id="A0A5E6Y954"/>
<dbReference type="Proteomes" id="UP000326437">
    <property type="component" value="Unassembled WGS sequence"/>
</dbReference>
<organism evidence="1 2">
    <name type="scientific">Pseudomonas fluorescens</name>
    <dbReference type="NCBI Taxonomy" id="294"/>
    <lineage>
        <taxon>Bacteria</taxon>
        <taxon>Pseudomonadati</taxon>
        <taxon>Pseudomonadota</taxon>
        <taxon>Gammaproteobacteria</taxon>
        <taxon>Pseudomonadales</taxon>
        <taxon>Pseudomonadaceae</taxon>
        <taxon>Pseudomonas</taxon>
    </lineage>
</organism>
<gene>
    <name evidence="1" type="ORF">PS685_00150</name>
</gene>
<dbReference type="EMBL" id="CABVHO010000001">
    <property type="protein sequence ID" value="VVN49986.1"/>
    <property type="molecule type" value="Genomic_DNA"/>
</dbReference>
<evidence type="ECO:0000313" key="2">
    <source>
        <dbReference type="Proteomes" id="UP000326437"/>
    </source>
</evidence>
<accession>A0A5E6Y954</accession>
<dbReference type="OrthoDB" id="7033321at2"/>
<name>A0A5E6Y954_PSEFL</name>
<reference evidence="1 2" key="1">
    <citation type="submission" date="2019-09" db="EMBL/GenBank/DDBJ databases">
        <authorList>
            <person name="Chandra G."/>
            <person name="Truman W A."/>
        </authorList>
    </citation>
    <scope>NUCLEOTIDE SEQUENCE [LARGE SCALE GENOMIC DNA]</scope>
    <source>
        <strain evidence="1">PS685</strain>
    </source>
</reference>
<evidence type="ECO:0000313" key="1">
    <source>
        <dbReference type="EMBL" id="VVN49986.1"/>
    </source>
</evidence>
<protein>
    <submittedName>
        <fullName evidence="1">Uncharacterized protein</fullName>
    </submittedName>
</protein>
<dbReference type="RefSeq" id="WP_150628039.1">
    <property type="nucleotide sequence ID" value="NZ_CABVHO010000001.1"/>
</dbReference>
<sequence length="162" mass="17889">MNSFTARKWALVVSLLGLVITLSGGLLTWYASSQTTKQSAIESCIQRIDRQEQVIRKKAEVLLGSIADFGSKTAAPNVTEEVFHNLGQHVVNSSMRFTAYAPIELTGVAVQLAGTVQIGLMARTPDEKMHALQLATSAMKGWTEQYFTLMGEYEKRRSDCMN</sequence>
<proteinExistence type="predicted"/>